<dbReference type="EMBL" id="BMRB01000002">
    <property type="protein sequence ID" value="GGS34271.1"/>
    <property type="molecule type" value="Genomic_DNA"/>
</dbReference>
<accession>A0A918GG75</accession>
<dbReference type="RefSeq" id="WP_189211083.1">
    <property type="nucleotide sequence ID" value="NZ_BMRB01000002.1"/>
</dbReference>
<proteinExistence type="predicted"/>
<dbReference type="Proteomes" id="UP000660680">
    <property type="component" value="Unassembled WGS sequence"/>
</dbReference>
<sequence length="558" mass="62160">MVVHDERTDSIPRVAAAVPDRDDSTRYLCAAAHLNPDYADRAVAEMLVERTRATAPSPGIDPGAVLAEAVEARVRIRLVAAVTLVIAVLLALLWPFWLLVWLFVALPVLVARSGRLAMLARANYRMRLGGDSPRGRVGLTFAVLVLLALVITVAIGLEESDWELDPTALLVVVPLFAVFAANRIVINRLITRRFQRRTGHQPSPSARLDSQLLSFSPTLTEMIKQRYLSADVFLAPTEQGATDVVPVVVHRGYDPFVGAGAPHRPWSMAIPLERNPHAAEHQSLSTARLLERISKEIEALRESGPLSPSGRFARLATEDMVAISSDELVEHLRTDEGRPFIQDEHSRPYTHISKERALALRDEPVEWARHFRRFTVLTWDHDLILSVYLHVAMNESTLYIEWTPCVLRPIKAEYREIDTRRHNVGRALRQALVDLAAFPGDLPGNVTRLFTVLRPIKVERGMVNPDKYGSLSSLREFAADTNVRNYFQRLDVDRYLKILHTRAIRAVSALLAEAGYLRASLEQQAQAIVQNSVHIGGSMTGPITMGMNNTTGDIDVKG</sequence>
<reference evidence="2" key="2">
    <citation type="submission" date="2020-09" db="EMBL/GenBank/DDBJ databases">
        <authorList>
            <person name="Sun Q."/>
            <person name="Ohkuma M."/>
        </authorList>
    </citation>
    <scope>NUCLEOTIDE SEQUENCE</scope>
    <source>
        <strain evidence="2">JCM 3276</strain>
    </source>
</reference>
<feature type="transmembrane region" description="Helical" evidence="1">
    <location>
        <begin position="169"/>
        <end position="186"/>
    </location>
</feature>
<feature type="transmembrane region" description="Helical" evidence="1">
    <location>
        <begin position="76"/>
        <end position="94"/>
    </location>
</feature>
<keyword evidence="1" id="KW-0472">Membrane</keyword>
<keyword evidence="1" id="KW-1133">Transmembrane helix</keyword>
<evidence type="ECO:0000256" key="1">
    <source>
        <dbReference type="SAM" id="Phobius"/>
    </source>
</evidence>
<evidence type="ECO:0000313" key="3">
    <source>
        <dbReference type="Proteomes" id="UP000660680"/>
    </source>
</evidence>
<dbReference type="AlphaFoldDB" id="A0A918GG75"/>
<keyword evidence="1" id="KW-0812">Transmembrane</keyword>
<protein>
    <submittedName>
        <fullName evidence="2">Uncharacterized protein</fullName>
    </submittedName>
</protein>
<name>A0A918GG75_9PSEU</name>
<gene>
    <name evidence="2" type="ORF">GCM10010171_30840</name>
</gene>
<keyword evidence="3" id="KW-1185">Reference proteome</keyword>
<feature type="transmembrane region" description="Helical" evidence="1">
    <location>
        <begin position="139"/>
        <end position="157"/>
    </location>
</feature>
<evidence type="ECO:0000313" key="2">
    <source>
        <dbReference type="EMBL" id="GGS34271.1"/>
    </source>
</evidence>
<reference evidence="2" key="1">
    <citation type="journal article" date="2014" name="Int. J. Syst. Evol. Microbiol.">
        <title>Complete genome sequence of Corynebacterium casei LMG S-19264T (=DSM 44701T), isolated from a smear-ripened cheese.</title>
        <authorList>
            <consortium name="US DOE Joint Genome Institute (JGI-PGF)"/>
            <person name="Walter F."/>
            <person name="Albersmeier A."/>
            <person name="Kalinowski J."/>
            <person name="Ruckert C."/>
        </authorList>
    </citation>
    <scope>NUCLEOTIDE SEQUENCE</scope>
    <source>
        <strain evidence="2">JCM 3276</strain>
    </source>
</reference>
<feature type="transmembrane region" description="Helical" evidence="1">
    <location>
        <begin position="100"/>
        <end position="118"/>
    </location>
</feature>
<comment type="caution">
    <text evidence="2">The sequence shown here is derived from an EMBL/GenBank/DDBJ whole genome shotgun (WGS) entry which is preliminary data.</text>
</comment>
<organism evidence="2 3">
    <name type="scientific">Actinokineospora fastidiosa</name>
    <dbReference type="NCBI Taxonomy" id="1816"/>
    <lineage>
        <taxon>Bacteria</taxon>
        <taxon>Bacillati</taxon>
        <taxon>Actinomycetota</taxon>
        <taxon>Actinomycetes</taxon>
        <taxon>Pseudonocardiales</taxon>
        <taxon>Pseudonocardiaceae</taxon>
        <taxon>Actinokineospora</taxon>
    </lineage>
</organism>